<keyword evidence="4 5" id="KW-0963">Cytoplasm</keyword>
<dbReference type="GO" id="GO:0006282">
    <property type="term" value="P:regulation of DNA repair"/>
    <property type="evidence" value="ECO:0007669"/>
    <property type="project" value="UniProtKB-UniRule"/>
</dbReference>
<dbReference type="AlphaFoldDB" id="E0I4C1"/>
<evidence type="ECO:0000256" key="2">
    <source>
        <dbReference type="ARBA" id="ARBA00009695"/>
    </source>
</evidence>
<comment type="subcellular location">
    <subcellularLocation>
        <location evidence="1 5">Cytoplasm</location>
    </subcellularLocation>
</comment>
<dbReference type="InterPro" id="IPR053925">
    <property type="entry name" value="RecX_HTH_3rd"/>
</dbReference>
<dbReference type="RefSeq" id="WP_006036661.1">
    <property type="nucleotide sequence ID" value="NZ_AEDD01000001.1"/>
</dbReference>
<dbReference type="Pfam" id="PF21981">
    <property type="entry name" value="RecX_HTH3"/>
    <property type="match status" value="1"/>
</dbReference>
<dbReference type="Proteomes" id="UP000005387">
    <property type="component" value="Unassembled WGS sequence"/>
</dbReference>
<evidence type="ECO:0000256" key="4">
    <source>
        <dbReference type="ARBA" id="ARBA00022490"/>
    </source>
</evidence>
<comment type="function">
    <text evidence="5">Modulates RecA activity.</text>
</comment>
<evidence type="ECO:0000259" key="6">
    <source>
        <dbReference type="Pfam" id="PF02631"/>
    </source>
</evidence>
<name>E0I4C1_9BACL</name>
<reference evidence="9 10" key="1">
    <citation type="submission" date="2010-07" db="EMBL/GenBank/DDBJ databases">
        <title>The draft genome of Paenibacillus curdlanolyticus YK9.</title>
        <authorList>
            <consortium name="US DOE Joint Genome Institute (JGI-PGF)"/>
            <person name="Lucas S."/>
            <person name="Copeland A."/>
            <person name="Lapidus A."/>
            <person name="Cheng J.-F."/>
            <person name="Bruce D."/>
            <person name="Goodwin L."/>
            <person name="Pitluck S."/>
            <person name="Land M.L."/>
            <person name="Hauser L."/>
            <person name="Chang Y.-J."/>
            <person name="Jeffries C."/>
            <person name="Anderson I.J."/>
            <person name="Johnson E."/>
            <person name="Loganathan U."/>
            <person name="Mulhopadhyay B."/>
            <person name="Kyrpides N."/>
            <person name="Woyke T.J."/>
        </authorList>
    </citation>
    <scope>NUCLEOTIDE SEQUENCE [LARGE SCALE GENOMIC DNA]</scope>
    <source>
        <strain evidence="9 10">YK9</strain>
    </source>
</reference>
<evidence type="ECO:0000313" key="10">
    <source>
        <dbReference type="Proteomes" id="UP000005387"/>
    </source>
</evidence>
<gene>
    <name evidence="5" type="primary">recX</name>
    <name evidence="9" type="ORF">PaecuDRAFT_0646</name>
</gene>
<dbReference type="OrthoDB" id="5421057at2"/>
<sequence>MSYTIRSVEQDRKQRRRYLIYVEQVEQSLFSVHEDLLIRHRLFKGLALTEETVSAIVAEDNRYRAYALAIYYLGARPRTAKEIERYLLRKELEEEPIAYAIERLQQERLIDDADYAQRFAESRLRSSGKGRLYIQQELRMRGVDKHTADQAASALSRDMEQAAADQAAVKRWRSLTGETYEKRRKLAQFLLRRGYPMEVSMTAVKRAIAQSGDEDDDEDVVWLDN</sequence>
<evidence type="ECO:0000313" key="9">
    <source>
        <dbReference type="EMBL" id="EFM13135.1"/>
    </source>
</evidence>
<dbReference type="Pfam" id="PF21982">
    <property type="entry name" value="RecX_HTH1"/>
    <property type="match status" value="1"/>
</dbReference>
<evidence type="ECO:0000259" key="7">
    <source>
        <dbReference type="Pfam" id="PF21981"/>
    </source>
</evidence>
<dbReference type="eggNOG" id="COG2137">
    <property type="taxonomic scope" value="Bacteria"/>
</dbReference>
<evidence type="ECO:0000256" key="1">
    <source>
        <dbReference type="ARBA" id="ARBA00004496"/>
    </source>
</evidence>
<organism evidence="9 10">
    <name type="scientific">Paenibacillus curdlanolyticus YK9</name>
    <dbReference type="NCBI Taxonomy" id="717606"/>
    <lineage>
        <taxon>Bacteria</taxon>
        <taxon>Bacillati</taxon>
        <taxon>Bacillota</taxon>
        <taxon>Bacilli</taxon>
        <taxon>Bacillales</taxon>
        <taxon>Paenibacillaceae</taxon>
        <taxon>Paenibacillus</taxon>
    </lineage>
</organism>
<dbReference type="HAMAP" id="MF_01114">
    <property type="entry name" value="RecX"/>
    <property type="match status" value="1"/>
</dbReference>
<proteinExistence type="inferred from homology"/>
<feature type="domain" description="RecX second three-helical" evidence="6">
    <location>
        <begin position="111"/>
        <end position="151"/>
    </location>
</feature>
<dbReference type="Pfam" id="PF02631">
    <property type="entry name" value="RecX_HTH2"/>
    <property type="match status" value="1"/>
</dbReference>
<dbReference type="InterPro" id="IPR053924">
    <property type="entry name" value="RecX_HTH_2nd"/>
</dbReference>
<dbReference type="EMBL" id="AEDD01000001">
    <property type="protein sequence ID" value="EFM13135.1"/>
    <property type="molecule type" value="Genomic_DNA"/>
</dbReference>
<feature type="domain" description="RecX third three-helical" evidence="7">
    <location>
        <begin position="160"/>
        <end position="201"/>
    </location>
</feature>
<keyword evidence="10" id="KW-1185">Reference proteome</keyword>
<dbReference type="PANTHER" id="PTHR33602:SF1">
    <property type="entry name" value="REGULATORY PROTEIN RECX FAMILY PROTEIN"/>
    <property type="match status" value="1"/>
</dbReference>
<accession>E0I4C1</accession>
<dbReference type="InterPro" id="IPR036388">
    <property type="entry name" value="WH-like_DNA-bd_sf"/>
</dbReference>
<evidence type="ECO:0000256" key="3">
    <source>
        <dbReference type="ARBA" id="ARBA00018111"/>
    </source>
</evidence>
<evidence type="ECO:0000256" key="5">
    <source>
        <dbReference type="HAMAP-Rule" id="MF_01114"/>
    </source>
</evidence>
<evidence type="ECO:0000259" key="8">
    <source>
        <dbReference type="Pfam" id="PF21982"/>
    </source>
</evidence>
<comment type="similarity">
    <text evidence="2 5">Belongs to the RecX family.</text>
</comment>
<dbReference type="GO" id="GO:0005737">
    <property type="term" value="C:cytoplasm"/>
    <property type="evidence" value="ECO:0007669"/>
    <property type="project" value="UniProtKB-SubCell"/>
</dbReference>
<dbReference type="InterPro" id="IPR053926">
    <property type="entry name" value="RecX_HTH_1st"/>
</dbReference>
<dbReference type="InterPro" id="IPR003783">
    <property type="entry name" value="Regulatory_RecX"/>
</dbReference>
<dbReference type="Gene3D" id="1.10.10.10">
    <property type="entry name" value="Winged helix-like DNA-binding domain superfamily/Winged helix DNA-binding domain"/>
    <property type="match status" value="3"/>
</dbReference>
<dbReference type="PANTHER" id="PTHR33602">
    <property type="entry name" value="REGULATORY PROTEIN RECX FAMILY PROTEIN"/>
    <property type="match status" value="1"/>
</dbReference>
<feature type="domain" description="RecX first three-helical" evidence="8">
    <location>
        <begin position="65"/>
        <end position="104"/>
    </location>
</feature>
<protein>
    <recommendedName>
        <fullName evidence="3 5">Regulatory protein RecX</fullName>
    </recommendedName>
</protein>
<dbReference type="STRING" id="717606.PaecuDRAFT_0646"/>